<gene>
    <name evidence="1" type="ORF">G1H10_20005</name>
</gene>
<sequence length="164" mass="17865">MELHSELRFDADPYAVFGMLTDEAYIAKKTVAAKALRHQVSVSRDGDRVTIELVRIMPPDVPDFVRRFVGETIDIKQTDVWEPAAPDGSRNGRITLEMVGMPVTCNGTMQLQGSGTTTTVTIRGDIKAAVPLFGGKIEGAVHQGLTEAAKIEEQVGRAWLAGER</sequence>
<evidence type="ECO:0000313" key="2">
    <source>
        <dbReference type="Proteomes" id="UP000475214"/>
    </source>
</evidence>
<dbReference type="Pfam" id="PF10698">
    <property type="entry name" value="DUF2505"/>
    <property type="match status" value="1"/>
</dbReference>
<dbReference type="RefSeq" id="WP_163741056.1">
    <property type="nucleotide sequence ID" value="NZ_JAAGOA010000015.1"/>
</dbReference>
<dbReference type="Proteomes" id="UP000475214">
    <property type="component" value="Unassembled WGS sequence"/>
</dbReference>
<proteinExistence type="predicted"/>
<dbReference type="EMBL" id="JAAGOA010000015">
    <property type="protein sequence ID" value="NEE02456.1"/>
    <property type="molecule type" value="Genomic_DNA"/>
</dbReference>
<accession>A0A6L9SB10</accession>
<protein>
    <submittedName>
        <fullName evidence="1">DUF2505 domain-containing protein</fullName>
    </submittedName>
</protein>
<keyword evidence="2" id="KW-1185">Reference proteome</keyword>
<dbReference type="AlphaFoldDB" id="A0A6L9SB10"/>
<comment type="caution">
    <text evidence="1">The sequence shown here is derived from an EMBL/GenBank/DDBJ whole genome shotgun (WGS) entry which is preliminary data.</text>
</comment>
<dbReference type="SUPFAM" id="SSF55961">
    <property type="entry name" value="Bet v1-like"/>
    <property type="match status" value="1"/>
</dbReference>
<organism evidence="1 2">
    <name type="scientific">Phytoactinopolyspora halotolerans</name>
    <dbReference type="NCBI Taxonomy" id="1981512"/>
    <lineage>
        <taxon>Bacteria</taxon>
        <taxon>Bacillati</taxon>
        <taxon>Actinomycetota</taxon>
        <taxon>Actinomycetes</taxon>
        <taxon>Jiangellales</taxon>
        <taxon>Jiangellaceae</taxon>
        <taxon>Phytoactinopolyspora</taxon>
    </lineage>
</organism>
<name>A0A6L9SB10_9ACTN</name>
<evidence type="ECO:0000313" key="1">
    <source>
        <dbReference type="EMBL" id="NEE02456.1"/>
    </source>
</evidence>
<reference evidence="1 2" key="1">
    <citation type="submission" date="2020-02" db="EMBL/GenBank/DDBJ databases">
        <authorList>
            <person name="Li X.-J."/>
            <person name="Han X.-M."/>
        </authorList>
    </citation>
    <scope>NUCLEOTIDE SEQUENCE [LARGE SCALE GENOMIC DNA]</scope>
    <source>
        <strain evidence="1 2">CCTCC AB 2017055</strain>
    </source>
</reference>
<dbReference type="InterPro" id="IPR019639">
    <property type="entry name" value="DUF2505"/>
</dbReference>